<keyword evidence="1" id="KW-0812">Transmembrane</keyword>
<sequence>MSELVGEILRWGVPALVVVVIAGILVVAVAWAVRAARRSPRAKAAADAARATAGSELVRLDDAVAELDLEVGLSGALYGGDAPTSLRRARMTAQHVRDDAFEVFRTISDDPTLLPVEVQRRARLISARVTEAMAAITHASGEHEAWMQANTSAADQVAAARRRLADLREQMGDPDALVAQLRSEYDESEWGDAAAAAAAASHHAAEASALLDRAAASAGDPSRSALSDLALAERRIRSAQIEARRLDEVHGFIAQAVQSLPDEFAAVRAALRQAMTVREGLEPTAAERLGDAIREAESALTRWEKDAARRPTQAVDGVARLRDRLDLALGDARTSQQRLRGARTALTGTIAAAQSAVARAEASAAGAGADARVRLASARDELADARRLPDPVEALDAARRAMRHAEDAQALATYDRMTSGR</sequence>
<name>A0ABY8BXS0_9MICO</name>
<accession>A0ABY8BXS0</accession>
<protein>
    <submittedName>
        <fullName evidence="2">Uncharacterized protein</fullName>
    </submittedName>
</protein>
<keyword evidence="3" id="KW-1185">Reference proteome</keyword>
<keyword evidence="1" id="KW-1133">Transmembrane helix</keyword>
<keyword evidence="1" id="KW-0472">Membrane</keyword>
<dbReference type="Proteomes" id="UP001214553">
    <property type="component" value="Chromosome"/>
</dbReference>
<evidence type="ECO:0000313" key="3">
    <source>
        <dbReference type="Proteomes" id="UP001214553"/>
    </source>
</evidence>
<evidence type="ECO:0000313" key="2">
    <source>
        <dbReference type="EMBL" id="WEG08996.1"/>
    </source>
</evidence>
<gene>
    <name evidence="2" type="ORF">PU630_00080</name>
</gene>
<feature type="transmembrane region" description="Helical" evidence="1">
    <location>
        <begin position="12"/>
        <end position="33"/>
    </location>
</feature>
<reference evidence="2 3" key="1">
    <citation type="submission" date="2023-03" db="EMBL/GenBank/DDBJ databases">
        <title>Genome sequence of Microbacterium sp. KACC 23027.</title>
        <authorList>
            <person name="Kim S."/>
            <person name="Heo J."/>
            <person name="Kwon S.-W."/>
        </authorList>
    </citation>
    <scope>NUCLEOTIDE SEQUENCE [LARGE SCALE GENOMIC DNA]</scope>
    <source>
        <strain evidence="2 3">KACC 23027</strain>
    </source>
</reference>
<evidence type="ECO:0000256" key="1">
    <source>
        <dbReference type="SAM" id="Phobius"/>
    </source>
</evidence>
<organism evidence="2 3">
    <name type="scientific">Microbacterium horticulturae</name>
    <dbReference type="NCBI Taxonomy" id="3028316"/>
    <lineage>
        <taxon>Bacteria</taxon>
        <taxon>Bacillati</taxon>
        <taxon>Actinomycetota</taxon>
        <taxon>Actinomycetes</taxon>
        <taxon>Micrococcales</taxon>
        <taxon>Microbacteriaceae</taxon>
        <taxon>Microbacterium</taxon>
    </lineage>
</organism>
<proteinExistence type="predicted"/>
<dbReference type="EMBL" id="CP119108">
    <property type="protein sequence ID" value="WEG08996.1"/>
    <property type="molecule type" value="Genomic_DNA"/>
</dbReference>
<dbReference type="RefSeq" id="WP_275278320.1">
    <property type="nucleotide sequence ID" value="NZ_CP119108.1"/>
</dbReference>